<feature type="transmembrane region" description="Helical" evidence="10">
    <location>
        <begin position="82"/>
        <end position="101"/>
    </location>
</feature>
<dbReference type="Proteomes" id="UP001205063">
    <property type="component" value="Unassembled WGS sequence"/>
</dbReference>
<keyword evidence="3 9" id="KW-1003">Cell membrane</keyword>
<evidence type="ECO:0000256" key="2">
    <source>
        <dbReference type="ARBA" id="ARBA00010323"/>
    </source>
</evidence>
<accession>A0AAW5KH82</accession>
<comment type="function">
    <text evidence="9">O-acyltransferase that catalyzes D-alanylation of both teichoic acid and lipoteichoic acid (LTA). D-alanylation of LTA plays an important role in modulating the properties of the cell wall in Gram-positive bacteria, influencing the net charge of the cell wall. Catalyzes D-alanylation from DltC carrier protein.</text>
</comment>
<dbReference type="GO" id="GO:0005886">
    <property type="term" value="C:plasma membrane"/>
    <property type="evidence" value="ECO:0007669"/>
    <property type="project" value="UniProtKB-SubCell"/>
</dbReference>
<keyword evidence="8 9" id="KW-0012">Acyltransferase</keyword>
<dbReference type="RefSeq" id="WP_256136608.1">
    <property type="nucleotide sequence ID" value="NZ_JANGAB010000007.1"/>
</dbReference>
<evidence type="ECO:0000256" key="9">
    <source>
        <dbReference type="PIRNR" id="PIRNR016636"/>
    </source>
</evidence>
<organism evidence="11 12">
    <name type="scientific">Bittarella massiliensis</name>
    <name type="common">ex Durand et al. 2017</name>
    <dbReference type="NCBI Taxonomy" id="1720313"/>
    <lineage>
        <taxon>Bacteria</taxon>
        <taxon>Bacillati</taxon>
        <taxon>Bacillota</taxon>
        <taxon>Clostridia</taxon>
        <taxon>Eubacteriales</taxon>
        <taxon>Oscillospiraceae</taxon>
        <taxon>Bittarella (ex Durand et al. 2017)</taxon>
    </lineage>
</organism>
<dbReference type="AlphaFoldDB" id="A0AAW5KH82"/>
<dbReference type="NCBIfam" id="TIGR04091">
    <property type="entry name" value="LTA_dltB"/>
    <property type="match status" value="1"/>
</dbReference>
<sequence length="391" mass="45335">MSFYGDLRFFLVLAAALVPAAVLGLRERSLKGYSFALSLLFIWLVYGGQPAQLLWLAGFYLLELHAVKGYLLLRRKFGRNSVIYGHFVALALAPLLLYKFSGLFGKGVFGFLGISYLSFKVLQVIIEIYDGVIKEMGGLELSSFLLFFPAISSGPIDRSRRFLADWHTVYPRAEYRKLLGTGLQKIVLGLFYKYALSQLFYQVMGRFAHRYRPLPLAGYGYSYGFYLFFDFAGYSLMAIGVSYILGIRTPENFDKPFLSVDIKDFWNRWHITLSHWFRDFLFSRFMMNAIRKKWFSSRLNGAAAGLIVNMLVMGLWHGLTIYYILYGIYHGVLLAVTEIYQKKSQFYKNNREKKWYKAMSWFITFHLVMFGFFIFSGKFTEVIQVALLKLM</sequence>
<dbReference type="GO" id="GO:0070395">
    <property type="term" value="P:lipoteichoic acid biosynthetic process"/>
    <property type="evidence" value="ECO:0007669"/>
    <property type="project" value="UniProtKB-UniRule"/>
</dbReference>
<evidence type="ECO:0000256" key="5">
    <source>
        <dbReference type="ARBA" id="ARBA00022692"/>
    </source>
</evidence>
<dbReference type="InterPro" id="IPR024194">
    <property type="entry name" value="Ac/AlaTfrase_AlgI/DltB"/>
</dbReference>
<feature type="transmembrane region" description="Helical" evidence="10">
    <location>
        <begin position="223"/>
        <end position="245"/>
    </location>
</feature>
<dbReference type="InterPro" id="IPR051085">
    <property type="entry name" value="MB_O-acyltransferase"/>
</dbReference>
<evidence type="ECO:0000313" key="12">
    <source>
        <dbReference type="Proteomes" id="UP001205063"/>
    </source>
</evidence>
<comment type="pathway">
    <text evidence="9">Cell wall biogenesis; lipoteichoic acid biosynthesis.</text>
</comment>
<dbReference type="PIRSF" id="PIRSF016636">
    <property type="entry name" value="AlgI_DltB"/>
    <property type="match status" value="1"/>
</dbReference>
<dbReference type="EC" id="2.3.1.-" evidence="9"/>
<evidence type="ECO:0000256" key="3">
    <source>
        <dbReference type="ARBA" id="ARBA00022475"/>
    </source>
</evidence>
<keyword evidence="6 10" id="KW-1133">Transmembrane helix</keyword>
<evidence type="ECO:0000256" key="4">
    <source>
        <dbReference type="ARBA" id="ARBA00022679"/>
    </source>
</evidence>
<dbReference type="PIRSF" id="PIRSF500216">
    <property type="entry name" value="DltB"/>
    <property type="match status" value="1"/>
</dbReference>
<dbReference type="EMBL" id="JANGAB010000007">
    <property type="protein sequence ID" value="MCQ4950339.1"/>
    <property type="molecule type" value="Genomic_DNA"/>
</dbReference>
<comment type="similarity">
    <text evidence="2 9">Belongs to the membrane-bound acyltransferase family.</text>
</comment>
<protein>
    <recommendedName>
        <fullName evidence="9">Teichoic acid D-alanyltransferase</fullName>
        <ecNumber evidence="9">2.3.1.-</ecNumber>
    </recommendedName>
</protein>
<keyword evidence="4 9" id="KW-0808">Transferase</keyword>
<feature type="transmembrane region" description="Helical" evidence="10">
    <location>
        <begin position="40"/>
        <end position="62"/>
    </location>
</feature>
<feature type="transmembrane region" description="Helical" evidence="10">
    <location>
        <begin position="294"/>
        <end position="315"/>
    </location>
</feature>
<evidence type="ECO:0000256" key="6">
    <source>
        <dbReference type="ARBA" id="ARBA00022989"/>
    </source>
</evidence>
<evidence type="ECO:0000256" key="1">
    <source>
        <dbReference type="ARBA" id="ARBA00004651"/>
    </source>
</evidence>
<proteinExistence type="inferred from homology"/>
<name>A0AAW5KH82_9FIRM</name>
<dbReference type="PANTHER" id="PTHR13285">
    <property type="entry name" value="ACYLTRANSFERASE"/>
    <property type="match status" value="1"/>
</dbReference>
<gene>
    <name evidence="11" type="primary">dltB</name>
    <name evidence="11" type="ORF">NE646_11755</name>
</gene>
<feature type="transmembrane region" description="Helical" evidence="10">
    <location>
        <begin position="361"/>
        <end position="387"/>
    </location>
</feature>
<comment type="subcellular location">
    <subcellularLocation>
        <location evidence="1">Cell membrane</location>
        <topology evidence="1">Multi-pass membrane protein</topology>
    </subcellularLocation>
</comment>
<feature type="transmembrane region" description="Helical" evidence="10">
    <location>
        <begin position="107"/>
        <end position="126"/>
    </location>
</feature>
<feature type="transmembrane region" description="Helical" evidence="10">
    <location>
        <begin position="321"/>
        <end position="340"/>
    </location>
</feature>
<keyword evidence="5 10" id="KW-0812">Transmembrane</keyword>
<dbReference type="Pfam" id="PF03062">
    <property type="entry name" value="MBOAT"/>
    <property type="match status" value="1"/>
</dbReference>
<evidence type="ECO:0000256" key="10">
    <source>
        <dbReference type="SAM" id="Phobius"/>
    </source>
</evidence>
<evidence type="ECO:0000313" key="11">
    <source>
        <dbReference type="EMBL" id="MCQ4950339.1"/>
    </source>
</evidence>
<dbReference type="GO" id="GO:0016746">
    <property type="term" value="F:acyltransferase activity"/>
    <property type="evidence" value="ECO:0007669"/>
    <property type="project" value="UniProtKB-KW"/>
</dbReference>
<evidence type="ECO:0000256" key="8">
    <source>
        <dbReference type="ARBA" id="ARBA00023315"/>
    </source>
</evidence>
<dbReference type="InterPro" id="IPR024024">
    <property type="entry name" value="DltB"/>
</dbReference>
<comment type="caution">
    <text evidence="11">The sequence shown here is derived from an EMBL/GenBank/DDBJ whole genome shotgun (WGS) entry which is preliminary data.</text>
</comment>
<feature type="transmembrane region" description="Helical" evidence="10">
    <location>
        <begin position="186"/>
        <end position="203"/>
    </location>
</feature>
<evidence type="ECO:0000256" key="7">
    <source>
        <dbReference type="ARBA" id="ARBA00023136"/>
    </source>
</evidence>
<keyword evidence="7 9" id="KW-0472">Membrane</keyword>
<reference evidence="11" key="1">
    <citation type="submission" date="2022-06" db="EMBL/GenBank/DDBJ databases">
        <title>Isolation of gut microbiota from human fecal samples.</title>
        <authorList>
            <person name="Pamer E.G."/>
            <person name="Barat B."/>
            <person name="Waligurski E."/>
            <person name="Medina S."/>
            <person name="Paddock L."/>
            <person name="Mostad J."/>
        </authorList>
    </citation>
    <scope>NUCLEOTIDE SEQUENCE</scope>
    <source>
        <strain evidence="11">DFI.7.96</strain>
    </source>
</reference>
<dbReference type="PANTHER" id="PTHR13285:SF23">
    <property type="entry name" value="TEICHOIC ACID D-ALANYLTRANSFERASE"/>
    <property type="match status" value="1"/>
</dbReference>
<dbReference type="InterPro" id="IPR004299">
    <property type="entry name" value="MBOAT_fam"/>
</dbReference>